<sequence length="476" mass="51803">MSHRSLKTAAGLVAALALAYGGGSWYAGRLAQDRIEAWVEQANLEIAAQWTSSDPRPVLTVQDYRRGVFSSDVRYGFQFRDEEGKDQVLSLRDALSHGPWPWAALRQGEWRPAAAWSVIEPLPGGAWQPWFDAMPAGTAPWTLQSRVGFDGGVAARWHVEPVRLADDRLDFSGSLVRIDYDPDTRMTAVSGRIERLAAFDADSGVRVRLEGLDFDGSTTRSGESDLQSRQEARFERVGIDVPDVPPVVFAGPSLRSDSARTGSLLDSRLNYDLGQLQVDRRDLGRITLALSAEHLDMPALQALAGALEELGTDEDADEGLSTQEQQQLRALAVPVLAAGPRLALDGLRWETPQGTSELKAVAEFRPASEDAPADLGGLIENAIRQVTAQLSLSKPMLLQVVRQTQASGEGADMTVALVSMLFDQYVGRLERLGLVQRRDDAVTADYRYADGRVTSNGQDMSPADFAARLGGSMSLE</sequence>
<protein>
    <submittedName>
        <fullName evidence="1">YdgA family protein</fullName>
    </submittedName>
</protein>
<dbReference type="EMBL" id="CP158252">
    <property type="protein sequence ID" value="XDJ43040.1"/>
    <property type="molecule type" value="Genomic_DNA"/>
</dbReference>
<accession>A0AB39CM36</accession>
<dbReference type="InterPro" id="IPR010352">
    <property type="entry name" value="DUF945"/>
</dbReference>
<gene>
    <name evidence="1" type="ORF">ABRY99_05610</name>
</gene>
<organism evidence="1">
    <name type="scientific">Castellaniella ginsengisoli</name>
    <dbReference type="NCBI Taxonomy" id="546114"/>
    <lineage>
        <taxon>Bacteria</taxon>
        <taxon>Pseudomonadati</taxon>
        <taxon>Pseudomonadota</taxon>
        <taxon>Betaproteobacteria</taxon>
        <taxon>Burkholderiales</taxon>
        <taxon>Alcaligenaceae</taxon>
        <taxon>Castellaniella</taxon>
    </lineage>
</organism>
<dbReference type="RefSeq" id="WP_368643933.1">
    <property type="nucleotide sequence ID" value="NZ_CP158252.1"/>
</dbReference>
<proteinExistence type="predicted"/>
<evidence type="ECO:0000313" key="1">
    <source>
        <dbReference type="EMBL" id="XDJ43040.1"/>
    </source>
</evidence>
<reference evidence="1" key="1">
    <citation type="submission" date="2024-05" db="EMBL/GenBank/DDBJ databases">
        <authorList>
            <person name="Luo Y.-C."/>
            <person name="Nicholds J."/>
            <person name="Mortimer T."/>
            <person name="Maboni G."/>
        </authorList>
    </citation>
    <scope>NUCLEOTIDE SEQUENCE</scope>
    <source>
        <strain evidence="1">153920</strain>
    </source>
</reference>
<name>A0AB39CM36_9BURK</name>
<dbReference type="AlphaFoldDB" id="A0AB39CM36"/>
<dbReference type="Pfam" id="PF06097">
    <property type="entry name" value="DUF945"/>
    <property type="match status" value="1"/>
</dbReference>